<dbReference type="AlphaFoldDB" id="A0A9N9PT33"/>
<dbReference type="Proteomes" id="UP000696280">
    <property type="component" value="Unassembled WGS sequence"/>
</dbReference>
<accession>A0A9N9PT33</accession>
<feature type="region of interest" description="Disordered" evidence="1">
    <location>
        <begin position="1"/>
        <end position="26"/>
    </location>
</feature>
<name>A0A9N9PT33_9HELO</name>
<protein>
    <submittedName>
        <fullName evidence="2">Uncharacterized protein</fullName>
    </submittedName>
</protein>
<keyword evidence="3" id="KW-1185">Reference proteome</keyword>
<dbReference type="EMBL" id="CAJVRL010000055">
    <property type="protein sequence ID" value="CAG8954083.1"/>
    <property type="molecule type" value="Genomic_DNA"/>
</dbReference>
<evidence type="ECO:0000313" key="3">
    <source>
        <dbReference type="Proteomes" id="UP000696280"/>
    </source>
</evidence>
<sequence length="166" mass="19009">MMGKPKRVSWADPPETPPQSPCEMQDPQQVKQIQQWSRILKASDQSTLYARFRLVYCFYDGDVAEFYGALWMLLRLSYQAGRRVKEGSMDWFVGFVAQQNKTPNEEGFRAAWEEHQQAGNQQSLWSAGLIQLSVVKDVFKEGGEGEAHGVSLTESNNRAAYRRNQE</sequence>
<gene>
    <name evidence="2" type="ORF">HYFRA_00009186</name>
</gene>
<comment type="caution">
    <text evidence="2">The sequence shown here is derived from an EMBL/GenBank/DDBJ whole genome shotgun (WGS) entry which is preliminary data.</text>
</comment>
<reference evidence="2" key="1">
    <citation type="submission" date="2021-07" db="EMBL/GenBank/DDBJ databases">
        <authorList>
            <person name="Durling M."/>
        </authorList>
    </citation>
    <scope>NUCLEOTIDE SEQUENCE</scope>
</reference>
<evidence type="ECO:0000313" key="2">
    <source>
        <dbReference type="EMBL" id="CAG8954083.1"/>
    </source>
</evidence>
<evidence type="ECO:0000256" key="1">
    <source>
        <dbReference type="SAM" id="MobiDB-lite"/>
    </source>
</evidence>
<organism evidence="2 3">
    <name type="scientific">Hymenoscyphus fraxineus</name>
    <dbReference type="NCBI Taxonomy" id="746836"/>
    <lineage>
        <taxon>Eukaryota</taxon>
        <taxon>Fungi</taxon>
        <taxon>Dikarya</taxon>
        <taxon>Ascomycota</taxon>
        <taxon>Pezizomycotina</taxon>
        <taxon>Leotiomycetes</taxon>
        <taxon>Helotiales</taxon>
        <taxon>Helotiaceae</taxon>
        <taxon>Hymenoscyphus</taxon>
    </lineage>
</organism>
<proteinExistence type="predicted"/>